<dbReference type="InterPro" id="IPR013658">
    <property type="entry name" value="SGL"/>
</dbReference>
<dbReference type="EC" id="3.1.1.17" evidence="7"/>
<keyword evidence="9" id="KW-0963">Cytoplasm</keyword>
<protein>
    <recommendedName>
        <fullName evidence="8">Regucalcin</fullName>
        <ecNumber evidence="7">3.1.1.17</ecNumber>
    </recommendedName>
    <alternativeName>
        <fullName evidence="13">Gluconolactonase</fullName>
    </alternativeName>
</protein>
<evidence type="ECO:0000256" key="6">
    <source>
        <dbReference type="ARBA" id="ARBA00008853"/>
    </source>
</evidence>
<feature type="binding site" evidence="15">
    <location>
        <position position="574"/>
    </location>
    <ligand>
        <name>a divalent metal cation</name>
        <dbReference type="ChEBI" id="CHEBI:60240"/>
    </ligand>
</feature>
<name>U4TVX1_DENPD</name>
<comment type="cofactor">
    <cofactor evidence="15">
        <name>Zn(2+)</name>
        <dbReference type="ChEBI" id="CHEBI:29105"/>
    </cofactor>
    <text evidence="15">Binds 1 divalent metal cation per subunit.</text>
</comment>
<feature type="binding site" evidence="15">
    <location>
        <position position="470"/>
    </location>
    <ligand>
        <name>substrate</name>
    </ligand>
</feature>
<feature type="binding site" evidence="15">
    <location>
        <position position="490"/>
    </location>
    <ligand>
        <name>substrate</name>
    </ligand>
</feature>
<dbReference type="FunFam" id="2.120.10.30:FF:000027">
    <property type="entry name" value="Regucalcin homologue"/>
    <property type="match status" value="1"/>
</dbReference>
<dbReference type="Proteomes" id="UP000030742">
    <property type="component" value="Unassembled WGS sequence"/>
</dbReference>
<reference evidence="17 18" key="1">
    <citation type="journal article" date="2013" name="Genome Biol.">
        <title>Draft genome of the mountain pine beetle, Dendroctonus ponderosae Hopkins, a major forest pest.</title>
        <authorList>
            <person name="Keeling C.I."/>
            <person name="Yuen M.M."/>
            <person name="Liao N.Y."/>
            <person name="Docking T.R."/>
            <person name="Chan S.K."/>
            <person name="Taylor G.A."/>
            <person name="Palmquist D.L."/>
            <person name="Jackman S.D."/>
            <person name="Nguyen A."/>
            <person name="Li M."/>
            <person name="Henderson H."/>
            <person name="Janes J.K."/>
            <person name="Zhao Y."/>
            <person name="Pandoh P."/>
            <person name="Moore R."/>
            <person name="Sperling F.A."/>
            <person name="Huber D.P."/>
            <person name="Birol I."/>
            <person name="Jones S.J."/>
            <person name="Bohlmann J."/>
        </authorList>
    </citation>
    <scope>NUCLEOTIDE SEQUENCE</scope>
</reference>
<evidence type="ECO:0000259" key="16">
    <source>
        <dbReference type="Pfam" id="PF08450"/>
    </source>
</evidence>
<gene>
    <name evidence="17" type="ORF">D910_02345</name>
</gene>
<keyword evidence="10 15" id="KW-0479">Metal-binding</keyword>
<feature type="binding site" evidence="15">
    <location>
        <position position="522"/>
    </location>
    <ligand>
        <name>a divalent metal cation</name>
        <dbReference type="ChEBI" id="CHEBI:60240"/>
    </ligand>
</feature>
<comment type="catalytic activity">
    <reaction evidence="1">
        <text>D-glucono-1,5-lactone + H2O = D-gluconate + H(+)</text>
        <dbReference type="Rhea" id="RHEA:10440"/>
        <dbReference type="ChEBI" id="CHEBI:15377"/>
        <dbReference type="ChEBI" id="CHEBI:15378"/>
        <dbReference type="ChEBI" id="CHEBI:16217"/>
        <dbReference type="ChEBI" id="CHEBI:18391"/>
        <dbReference type="EC" id="3.1.1.17"/>
    </reaction>
</comment>
<evidence type="ECO:0000313" key="18">
    <source>
        <dbReference type="Proteomes" id="UP000030742"/>
    </source>
</evidence>
<dbReference type="SUPFAM" id="SSF63829">
    <property type="entry name" value="Calcium-dependent phosphotriesterase"/>
    <property type="match status" value="2"/>
</dbReference>
<evidence type="ECO:0000256" key="13">
    <source>
        <dbReference type="ARBA" id="ARBA00032464"/>
    </source>
</evidence>
<evidence type="ECO:0000256" key="3">
    <source>
        <dbReference type="ARBA" id="ARBA00001936"/>
    </source>
</evidence>
<evidence type="ECO:0000256" key="5">
    <source>
        <dbReference type="ARBA" id="ARBA00004496"/>
    </source>
</evidence>
<dbReference type="Gene3D" id="2.120.10.30">
    <property type="entry name" value="TolB, C-terminal domain"/>
    <property type="match status" value="2"/>
</dbReference>
<comment type="similarity">
    <text evidence="6">Belongs to the SMP-30/CGR1 family.</text>
</comment>
<dbReference type="STRING" id="77166.U4TVX1"/>
<dbReference type="Pfam" id="PF08450">
    <property type="entry name" value="SGL"/>
    <property type="match status" value="2"/>
</dbReference>
<dbReference type="InterPro" id="IPR011042">
    <property type="entry name" value="6-blade_b-propeller_TolB-like"/>
</dbReference>
<comment type="cofactor">
    <cofactor evidence="2">
        <name>Ca(2+)</name>
        <dbReference type="ChEBI" id="CHEBI:29108"/>
    </cofactor>
</comment>
<evidence type="ECO:0000256" key="4">
    <source>
        <dbReference type="ARBA" id="ARBA00001946"/>
    </source>
</evidence>
<dbReference type="AlphaFoldDB" id="U4TVX1"/>
<accession>U4TVX1</accession>
<proteinExistence type="inferred from homology"/>
<feature type="binding site" evidence="15">
    <location>
        <position position="381"/>
    </location>
    <ligand>
        <name>a divalent metal cation</name>
        <dbReference type="ChEBI" id="CHEBI:60240"/>
    </ligand>
</feature>
<dbReference type="InterPro" id="IPR005511">
    <property type="entry name" value="SMP-30"/>
</dbReference>
<comment type="cofactor">
    <cofactor evidence="3">
        <name>Mn(2+)</name>
        <dbReference type="ChEBI" id="CHEBI:29035"/>
    </cofactor>
</comment>
<evidence type="ECO:0000256" key="9">
    <source>
        <dbReference type="ARBA" id="ARBA00022490"/>
    </source>
</evidence>
<dbReference type="EMBL" id="KB631643">
    <property type="protein sequence ID" value="ERL84922.1"/>
    <property type="molecule type" value="Genomic_DNA"/>
</dbReference>
<keyword evidence="15" id="KW-0862">Zinc</keyword>
<dbReference type="PANTHER" id="PTHR10907">
    <property type="entry name" value="REGUCALCIN"/>
    <property type="match status" value="1"/>
</dbReference>
<dbReference type="PRINTS" id="PR01790">
    <property type="entry name" value="SMP30FAMILY"/>
</dbReference>
<feature type="active site" description="Proton donor/acceptor" evidence="14">
    <location>
        <position position="574"/>
    </location>
</feature>
<comment type="cofactor">
    <cofactor evidence="4">
        <name>Mg(2+)</name>
        <dbReference type="ChEBI" id="CHEBI:18420"/>
    </cofactor>
</comment>
<dbReference type="PANTHER" id="PTHR10907:SF66">
    <property type="entry name" value="MIP34848P1-RELATED"/>
    <property type="match status" value="1"/>
</dbReference>
<dbReference type="GO" id="GO:0005509">
    <property type="term" value="F:calcium ion binding"/>
    <property type="evidence" value="ECO:0007669"/>
    <property type="project" value="TreeGrafter"/>
</dbReference>
<keyword evidence="11" id="KW-0378">Hydrolase</keyword>
<dbReference type="OrthoDB" id="423498at2759"/>
<evidence type="ECO:0000256" key="15">
    <source>
        <dbReference type="PIRSR" id="PIRSR605511-2"/>
    </source>
</evidence>
<feature type="binding site" evidence="15">
    <location>
        <position position="472"/>
    </location>
    <ligand>
        <name>substrate</name>
    </ligand>
</feature>
<evidence type="ECO:0000256" key="7">
    <source>
        <dbReference type="ARBA" id="ARBA00013227"/>
    </source>
</evidence>
<evidence type="ECO:0000256" key="2">
    <source>
        <dbReference type="ARBA" id="ARBA00001913"/>
    </source>
</evidence>
<sequence length="670" mass="73706">MVKSHRRFRKVSYAKMAPIVERVTDIPVIELGEGPHWDIQTESLYFVDLFGKAIHRYVPRTGQCTKAEVGRPFFLIECPSNKTKTATSRSSPDIVVRMTSSGMSTLGHCPGKHVSVIIPIKGNCQQFVIGLERELSLVTWDGISEKPSKIEKIADVDKGTQNRMNDGKCDANGRLWVGTMGPEPINGHVEPDLGSLYSWNKGKLQQHLTNLGVSNGLAWSSDSKKFYFTDTFTYKVDEFDYDIENGTISNRKTIFTPNKHGIKGSPDGMTIDVDGNLWMALFNGYKIVKFDPRKPETLLKTIDIPAKQVTSLAWGGPQLDILYVTTAGFTVDGEVLPPPDHGATYQITGLGTKGLPAASCVLIMAPKILRVAEIPNLVLGEGPHWDIETQNLYIVDIFGKSIHKFNASTGQHSKAIFDKPVSFIVPVKGQRNKFVISLEREICVITWDGISERPSKIEKLAEVDQDTQNRINDGKCDPRGRLWAGTMGPEPEPGHFQPEAGSLFSLDGGEVTTFATKVGISNGLAWNTKLGKFYYNDSLVKRVDEFDYDINSGVISNRKTIFTFSKHDIDGLPDGMTIDADGNLWVAVFNGSSVIKIDPRKPETLLETIKVPAKQTTSVAWGGIDLNILYVTSASMTVDGVELLPPNHGATFQITGLGTKGLPADNFVSE</sequence>
<dbReference type="GO" id="GO:0005737">
    <property type="term" value="C:cytoplasm"/>
    <property type="evidence" value="ECO:0007669"/>
    <property type="project" value="UniProtKB-SubCell"/>
</dbReference>
<dbReference type="GO" id="GO:0019853">
    <property type="term" value="P:L-ascorbic acid biosynthetic process"/>
    <property type="evidence" value="ECO:0007669"/>
    <property type="project" value="TreeGrafter"/>
</dbReference>
<keyword evidence="12" id="KW-0106">Calcium</keyword>
<evidence type="ECO:0000256" key="1">
    <source>
        <dbReference type="ARBA" id="ARBA00001589"/>
    </source>
</evidence>
<evidence type="ECO:0000256" key="12">
    <source>
        <dbReference type="ARBA" id="ARBA00022837"/>
    </source>
</evidence>
<comment type="subcellular location">
    <subcellularLocation>
        <location evidence="5">Cytoplasm</location>
    </subcellularLocation>
</comment>
<evidence type="ECO:0000256" key="11">
    <source>
        <dbReference type="ARBA" id="ARBA00022801"/>
    </source>
</evidence>
<evidence type="ECO:0000256" key="8">
    <source>
        <dbReference type="ARBA" id="ARBA00016808"/>
    </source>
</evidence>
<feature type="domain" description="SMP-30/Gluconolactonase/LRE-like region" evidence="16">
    <location>
        <begin position="379"/>
        <end position="634"/>
    </location>
</feature>
<dbReference type="GO" id="GO:0004341">
    <property type="term" value="F:gluconolactonase activity"/>
    <property type="evidence" value="ECO:0007669"/>
    <property type="project" value="UniProtKB-EC"/>
</dbReference>
<organism evidence="17 18">
    <name type="scientific">Dendroctonus ponderosae</name>
    <name type="common">Mountain pine beetle</name>
    <dbReference type="NCBI Taxonomy" id="77166"/>
    <lineage>
        <taxon>Eukaryota</taxon>
        <taxon>Metazoa</taxon>
        <taxon>Ecdysozoa</taxon>
        <taxon>Arthropoda</taxon>
        <taxon>Hexapoda</taxon>
        <taxon>Insecta</taxon>
        <taxon>Pterygota</taxon>
        <taxon>Neoptera</taxon>
        <taxon>Endopterygota</taxon>
        <taxon>Coleoptera</taxon>
        <taxon>Polyphaga</taxon>
        <taxon>Cucujiformia</taxon>
        <taxon>Curculionidae</taxon>
        <taxon>Scolytinae</taxon>
        <taxon>Dendroctonus</taxon>
    </lineage>
</organism>
<evidence type="ECO:0000256" key="10">
    <source>
        <dbReference type="ARBA" id="ARBA00022723"/>
    </source>
</evidence>
<evidence type="ECO:0000256" key="14">
    <source>
        <dbReference type="PIRSR" id="PIRSR605511-1"/>
    </source>
</evidence>
<feature type="domain" description="SMP-30/Gluconolactonase/LRE-like region" evidence="16">
    <location>
        <begin position="31"/>
        <end position="327"/>
    </location>
</feature>
<evidence type="ECO:0000313" key="17">
    <source>
        <dbReference type="EMBL" id="ERL84922.1"/>
    </source>
</evidence>